<gene>
    <name evidence="1" type="ORF">SDC9_170477</name>
</gene>
<protein>
    <submittedName>
        <fullName evidence="1">Uncharacterized protein</fullName>
    </submittedName>
</protein>
<dbReference type="EMBL" id="VSSQ01071496">
    <property type="protein sequence ID" value="MPN23092.1"/>
    <property type="molecule type" value="Genomic_DNA"/>
</dbReference>
<sequence>MVEQRAVVRFVDLAGQLHGARGEPDLVADHFLSARDLQVHPGARDAVAVVHAHVRKALGEVLDLLARLRAVIEFTGELLDERVAEHGAARPQEF</sequence>
<organism evidence="1">
    <name type="scientific">bioreactor metagenome</name>
    <dbReference type="NCBI Taxonomy" id="1076179"/>
    <lineage>
        <taxon>unclassified sequences</taxon>
        <taxon>metagenomes</taxon>
        <taxon>ecological metagenomes</taxon>
    </lineage>
</organism>
<name>A0A645GAU0_9ZZZZ</name>
<proteinExistence type="predicted"/>
<comment type="caution">
    <text evidence="1">The sequence shown here is derived from an EMBL/GenBank/DDBJ whole genome shotgun (WGS) entry which is preliminary data.</text>
</comment>
<accession>A0A645GAU0</accession>
<dbReference type="AlphaFoldDB" id="A0A645GAU0"/>
<reference evidence="1" key="1">
    <citation type="submission" date="2019-08" db="EMBL/GenBank/DDBJ databases">
        <authorList>
            <person name="Kucharzyk K."/>
            <person name="Murdoch R.W."/>
            <person name="Higgins S."/>
            <person name="Loffler F."/>
        </authorList>
    </citation>
    <scope>NUCLEOTIDE SEQUENCE</scope>
</reference>
<evidence type="ECO:0000313" key="1">
    <source>
        <dbReference type="EMBL" id="MPN23092.1"/>
    </source>
</evidence>